<dbReference type="AlphaFoldDB" id="A0A364NML3"/>
<comment type="similarity">
    <text evidence="1">Belongs to the ribosome association toxin RatA family.</text>
</comment>
<comment type="caution">
    <text evidence="4">The sequence shown here is derived from an EMBL/GenBank/DDBJ whole genome shotgun (WGS) entry which is preliminary data.</text>
</comment>
<dbReference type="PANTHER" id="PTHR12901:SF10">
    <property type="entry name" value="COENZYME Q-BINDING PROTEIN COQ10, MITOCHONDRIAL"/>
    <property type="match status" value="1"/>
</dbReference>
<keyword evidence="5" id="KW-1185">Reference proteome</keyword>
<dbReference type="InterPro" id="IPR005031">
    <property type="entry name" value="COQ10_START"/>
</dbReference>
<feature type="domain" description="Coenzyme Q-binding protein COQ10 START" evidence="3">
    <location>
        <begin position="12"/>
        <end position="134"/>
    </location>
</feature>
<evidence type="ECO:0000259" key="3">
    <source>
        <dbReference type="Pfam" id="PF03364"/>
    </source>
</evidence>
<dbReference type="OrthoDB" id="9804759at2"/>
<evidence type="ECO:0000256" key="1">
    <source>
        <dbReference type="ARBA" id="ARBA00008918"/>
    </source>
</evidence>
<gene>
    <name evidence="4" type="ORF">DN062_08915</name>
</gene>
<keyword evidence="2" id="KW-1277">Toxin-antitoxin system</keyword>
<dbReference type="RefSeq" id="WP_112158980.1">
    <property type="nucleotide sequence ID" value="NZ_QKRX01000005.1"/>
</dbReference>
<accession>A0A364NML3</accession>
<keyword evidence="4" id="KW-0830">Ubiquinone</keyword>
<sequence length="146" mass="16500">MTEVHKTALVLHTAEQMFDLINDVARYPDFVPWCSKVEVKHDTEDSIEATLYVSKAGLNYHFTTRNNKKRPVYMDMALIEGPFSTFSAVWILTPLSDEACKVEFSMKFDFSGKLASFAMGKVFNSVATTMVDVFVQRADDLYGSGF</sequence>
<dbReference type="PANTHER" id="PTHR12901">
    <property type="entry name" value="SPERM PROTEIN HOMOLOG"/>
    <property type="match status" value="1"/>
</dbReference>
<dbReference type="InterPro" id="IPR023393">
    <property type="entry name" value="START-like_dom_sf"/>
</dbReference>
<protein>
    <submittedName>
        <fullName evidence="4">Ubiquinone-binding protein</fullName>
    </submittedName>
</protein>
<evidence type="ECO:0000256" key="2">
    <source>
        <dbReference type="ARBA" id="ARBA00022649"/>
    </source>
</evidence>
<dbReference type="CDD" id="cd07813">
    <property type="entry name" value="COQ10p_like"/>
    <property type="match status" value="1"/>
</dbReference>
<dbReference type="GO" id="GO:0048039">
    <property type="term" value="F:ubiquinone binding"/>
    <property type="evidence" value="ECO:0007669"/>
    <property type="project" value="InterPro"/>
</dbReference>
<dbReference type="GO" id="GO:0045333">
    <property type="term" value="P:cellular respiration"/>
    <property type="evidence" value="ECO:0007669"/>
    <property type="project" value="InterPro"/>
</dbReference>
<evidence type="ECO:0000313" key="5">
    <source>
        <dbReference type="Proteomes" id="UP000250744"/>
    </source>
</evidence>
<dbReference type="InterPro" id="IPR044996">
    <property type="entry name" value="COQ10-like"/>
</dbReference>
<dbReference type="EMBL" id="QKRX01000005">
    <property type="protein sequence ID" value="RAU18339.1"/>
    <property type="molecule type" value="Genomic_DNA"/>
</dbReference>
<reference evidence="4 5" key="1">
    <citation type="submission" date="2018-06" db="EMBL/GenBank/DDBJ databases">
        <title>Nitrincola tibetense sp. nov., isolated from Lake XuguoCo on Tibetan Plateau.</title>
        <authorList>
            <person name="Xing P."/>
        </authorList>
    </citation>
    <scope>NUCLEOTIDE SEQUENCE [LARGE SCALE GENOMIC DNA]</scope>
    <source>
        <strain evidence="5">xg18</strain>
    </source>
</reference>
<evidence type="ECO:0000313" key="4">
    <source>
        <dbReference type="EMBL" id="RAU18339.1"/>
    </source>
</evidence>
<name>A0A364NML3_9GAMM</name>
<proteinExistence type="inferred from homology"/>
<dbReference type="SUPFAM" id="SSF55961">
    <property type="entry name" value="Bet v1-like"/>
    <property type="match status" value="1"/>
</dbReference>
<dbReference type="Proteomes" id="UP000250744">
    <property type="component" value="Unassembled WGS sequence"/>
</dbReference>
<dbReference type="Gene3D" id="3.30.530.20">
    <property type="match status" value="1"/>
</dbReference>
<organism evidence="4 5">
    <name type="scientific">Nitrincola tibetensis</name>
    <dbReference type="NCBI Taxonomy" id="2219697"/>
    <lineage>
        <taxon>Bacteria</taxon>
        <taxon>Pseudomonadati</taxon>
        <taxon>Pseudomonadota</taxon>
        <taxon>Gammaproteobacteria</taxon>
        <taxon>Oceanospirillales</taxon>
        <taxon>Oceanospirillaceae</taxon>
        <taxon>Nitrincola</taxon>
    </lineage>
</organism>
<dbReference type="Pfam" id="PF03364">
    <property type="entry name" value="Polyketide_cyc"/>
    <property type="match status" value="1"/>
</dbReference>